<dbReference type="Proteomes" id="UP000439903">
    <property type="component" value="Unassembled WGS sequence"/>
</dbReference>
<gene>
    <name evidence="2" type="ORF">F8M41_006773</name>
</gene>
<dbReference type="AlphaFoldDB" id="A0A8H3X7G8"/>
<evidence type="ECO:0000313" key="2">
    <source>
        <dbReference type="EMBL" id="KAF0421481.1"/>
    </source>
</evidence>
<evidence type="ECO:0000259" key="1">
    <source>
        <dbReference type="Pfam" id="PF10159"/>
    </source>
</evidence>
<dbReference type="EMBL" id="WTPW01001672">
    <property type="protein sequence ID" value="KAF0421481.1"/>
    <property type="molecule type" value="Genomic_DNA"/>
</dbReference>
<evidence type="ECO:0000313" key="3">
    <source>
        <dbReference type="Proteomes" id="UP000439903"/>
    </source>
</evidence>
<dbReference type="GO" id="GO:0003968">
    <property type="term" value="F:RNA-directed RNA polymerase activity"/>
    <property type="evidence" value="ECO:0007669"/>
    <property type="project" value="UniProtKB-KW"/>
</dbReference>
<dbReference type="InterPro" id="IPR039207">
    <property type="entry name" value="MMTAG2-like"/>
</dbReference>
<accession>A0A8H3X7G8</accession>
<dbReference type="OrthoDB" id="5390672at2759"/>
<organism evidence="2 3">
    <name type="scientific">Gigaspora margarita</name>
    <dbReference type="NCBI Taxonomy" id="4874"/>
    <lineage>
        <taxon>Eukaryota</taxon>
        <taxon>Fungi</taxon>
        <taxon>Fungi incertae sedis</taxon>
        <taxon>Mucoromycota</taxon>
        <taxon>Glomeromycotina</taxon>
        <taxon>Glomeromycetes</taxon>
        <taxon>Diversisporales</taxon>
        <taxon>Gigasporaceae</taxon>
        <taxon>Gigaspora</taxon>
    </lineage>
</organism>
<keyword evidence="2" id="KW-0696">RNA-directed RNA polymerase</keyword>
<keyword evidence="2" id="KW-0548">Nucleotidyltransferase</keyword>
<keyword evidence="3" id="KW-1185">Reference proteome</keyword>
<protein>
    <submittedName>
        <fullName evidence="2">RNA-directed RNA polymerase</fullName>
    </submittedName>
</protein>
<dbReference type="PANTHER" id="PTHR14580">
    <property type="entry name" value="MULTIPLE MYELOMA TUMOR-ASSOCIATED PROTEIN 2 FAMILY MEMBER"/>
    <property type="match status" value="1"/>
</dbReference>
<keyword evidence="2" id="KW-0808">Transferase</keyword>
<sequence length="128" mass="14850">MDSCFDSGSNYSTERKDVKTDKYRENYLGHSLFAPVGRWQKGKDFTWYSKDEKIKDAEADVMAEFLGAGKRRKVTGNVTQQELSKVLKREQEEDDDDEILKEADKDATKGLGYKSTTITYRRNDTKRF</sequence>
<name>A0A8H3X7G8_GIGMA</name>
<comment type="caution">
    <text evidence="2">The sequence shown here is derived from an EMBL/GenBank/DDBJ whole genome shotgun (WGS) entry which is preliminary data.</text>
</comment>
<dbReference type="InterPro" id="IPR019315">
    <property type="entry name" value="MMTA2_N"/>
</dbReference>
<dbReference type="Pfam" id="PF10159">
    <property type="entry name" value="MMtag"/>
    <property type="match status" value="1"/>
</dbReference>
<proteinExistence type="predicted"/>
<feature type="domain" description="Multiple myeloma tumor-associated protein 2-like N-terminal" evidence="1">
    <location>
        <begin position="14"/>
        <end position="92"/>
    </location>
</feature>
<dbReference type="PANTHER" id="PTHR14580:SF0">
    <property type="entry name" value="MULTIPLE MYELOMA TUMOR-ASSOCIATED PROTEIN 2"/>
    <property type="match status" value="1"/>
</dbReference>
<reference evidence="2 3" key="1">
    <citation type="journal article" date="2019" name="Environ. Microbiol.">
        <title>At the nexus of three kingdoms: the genome of the mycorrhizal fungus Gigaspora margarita provides insights into plant, endobacterial and fungal interactions.</title>
        <authorList>
            <person name="Venice F."/>
            <person name="Ghignone S."/>
            <person name="Salvioli di Fossalunga A."/>
            <person name="Amselem J."/>
            <person name="Novero M."/>
            <person name="Xianan X."/>
            <person name="Sedzielewska Toro K."/>
            <person name="Morin E."/>
            <person name="Lipzen A."/>
            <person name="Grigoriev I.V."/>
            <person name="Henrissat B."/>
            <person name="Martin F.M."/>
            <person name="Bonfante P."/>
        </authorList>
    </citation>
    <scope>NUCLEOTIDE SEQUENCE [LARGE SCALE GENOMIC DNA]</scope>
    <source>
        <strain evidence="2 3">BEG34</strain>
    </source>
</reference>